<dbReference type="RefSeq" id="WP_062155230.1">
    <property type="nucleotide sequence ID" value="NZ_CP012373.2"/>
</dbReference>
<reference evidence="3" key="1">
    <citation type="submission" date="2016-12" db="EMBL/GenBank/DDBJ databases">
        <title>Complete Genome Sequence of Beggiatoa leptomitiformis D-401.</title>
        <authorList>
            <person name="Fomenkov A."/>
            <person name="Vincze T."/>
            <person name="Grabovich M."/>
            <person name="Anton B.P."/>
            <person name="Dubinina G."/>
            <person name="Orlova M."/>
            <person name="Belousova E."/>
            <person name="Roberts R.J."/>
        </authorList>
    </citation>
    <scope>NUCLEOTIDE SEQUENCE [LARGE SCALE GENOMIC DNA]</scope>
    <source>
        <strain evidence="3">D-401</strain>
    </source>
</reference>
<dbReference type="PANTHER" id="PTHR36173:SF2">
    <property type="entry name" value="RIBONUCLEASE VAPC16"/>
    <property type="match status" value="1"/>
</dbReference>
<dbReference type="CDD" id="cd09872">
    <property type="entry name" value="PIN_Sll0205-like"/>
    <property type="match status" value="1"/>
</dbReference>
<dbReference type="InterPro" id="IPR029060">
    <property type="entry name" value="PIN-like_dom_sf"/>
</dbReference>
<dbReference type="Pfam" id="PF01850">
    <property type="entry name" value="PIN"/>
    <property type="match status" value="1"/>
</dbReference>
<dbReference type="KEGG" id="blep:AL038_18025"/>
<dbReference type="InterPro" id="IPR002716">
    <property type="entry name" value="PIN_dom"/>
</dbReference>
<name>A0A2N9YD03_9GAMM</name>
<organism evidence="2 3">
    <name type="scientific">Beggiatoa leptomitoformis</name>
    <dbReference type="NCBI Taxonomy" id="288004"/>
    <lineage>
        <taxon>Bacteria</taxon>
        <taxon>Pseudomonadati</taxon>
        <taxon>Pseudomonadota</taxon>
        <taxon>Gammaproteobacteria</taxon>
        <taxon>Thiotrichales</taxon>
        <taxon>Thiotrichaceae</taxon>
        <taxon>Beggiatoa</taxon>
    </lineage>
</organism>
<sequence>MRLLLDTHAFLWFINGDDNLSQHSQLLIQDTNNEVLISIATLWEISIKSSLKKLELAQSFEILIPKELINNKFTLLPITVEHLIQLGKLPLHHRDPFDRILIAQSLCEQLPIVSKDSQFNNYSLEIIW</sequence>
<dbReference type="STRING" id="288004.AL038_18025"/>
<dbReference type="InterPro" id="IPR052919">
    <property type="entry name" value="TA_system_RNase"/>
</dbReference>
<dbReference type="AlphaFoldDB" id="A0A2N9YD03"/>
<dbReference type="Proteomes" id="UP000234271">
    <property type="component" value="Chromosome"/>
</dbReference>
<gene>
    <name evidence="2" type="ORF">BLE401_06190</name>
</gene>
<accession>A0A2N9YD03</accession>
<dbReference type="InterPro" id="IPR041705">
    <property type="entry name" value="PIN_Sll0205"/>
</dbReference>
<dbReference type="PANTHER" id="PTHR36173">
    <property type="entry name" value="RIBONUCLEASE VAPC16-RELATED"/>
    <property type="match status" value="1"/>
</dbReference>
<protein>
    <submittedName>
        <fullName evidence="2">PIN domain-containing protein</fullName>
    </submittedName>
</protein>
<feature type="domain" description="PIN" evidence="1">
    <location>
        <begin position="4"/>
        <end position="122"/>
    </location>
</feature>
<evidence type="ECO:0000313" key="3">
    <source>
        <dbReference type="Proteomes" id="UP000234271"/>
    </source>
</evidence>
<dbReference type="OrthoDB" id="9798990at2"/>
<proteinExistence type="predicted"/>
<evidence type="ECO:0000313" key="2">
    <source>
        <dbReference type="EMBL" id="AUI68331.1"/>
    </source>
</evidence>
<dbReference type="Gene3D" id="3.40.50.1010">
    <property type="entry name" value="5'-nuclease"/>
    <property type="match status" value="1"/>
</dbReference>
<evidence type="ECO:0000259" key="1">
    <source>
        <dbReference type="Pfam" id="PF01850"/>
    </source>
</evidence>
<dbReference type="SUPFAM" id="SSF88723">
    <property type="entry name" value="PIN domain-like"/>
    <property type="match status" value="1"/>
</dbReference>
<keyword evidence="3" id="KW-1185">Reference proteome</keyword>
<dbReference type="EMBL" id="CP018889">
    <property type="protein sequence ID" value="AUI68331.1"/>
    <property type="molecule type" value="Genomic_DNA"/>
</dbReference>